<organism evidence="2 3">
    <name type="scientific">Profundibacter amoris</name>
    <dbReference type="NCBI Taxonomy" id="2171755"/>
    <lineage>
        <taxon>Bacteria</taxon>
        <taxon>Pseudomonadati</taxon>
        <taxon>Pseudomonadota</taxon>
        <taxon>Alphaproteobacteria</taxon>
        <taxon>Rhodobacterales</taxon>
        <taxon>Paracoccaceae</taxon>
        <taxon>Profundibacter</taxon>
    </lineage>
</organism>
<evidence type="ECO:0000313" key="2">
    <source>
        <dbReference type="EMBL" id="AXX97840.1"/>
    </source>
</evidence>
<dbReference type="OrthoDB" id="9803702at2"/>
<dbReference type="GO" id="GO:0016740">
    <property type="term" value="F:transferase activity"/>
    <property type="evidence" value="ECO:0007669"/>
    <property type="project" value="UniProtKB-KW"/>
</dbReference>
<dbReference type="Gene3D" id="1.10.287.130">
    <property type="match status" value="1"/>
</dbReference>
<reference evidence="2 3" key="1">
    <citation type="submission" date="2018-09" db="EMBL/GenBank/DDBJ databases">
        <title>Profundibacter amoris BAR1 gen. nov., sp. nov., a new member of the Roseobacter clade isolated at Lokis Castle Vent Field on the Arctic Mid-Oceanic Ridge.</title>
        <authorList>
            <person name="Le Moine Bauer S."/>
            <person name="Sjoeberg A.G."/>
            <person name="L'Haridon S."/>
            <person name="Stokke R."/>
            <person name="Roalkvam I."/>
            <person name="Steen I.H."/>
            <person name="Dahle H."/>
        </authorList>
    </citation>
    <scope>NUCLEOTIDE SEQUENCE [LARGE SCALE GENOMIC DNA]</scope>
    <source>
        <strain evidence="2 3">BAR1</strain>
    </source>
</reference>
<evidence type="ECO:0000259" key="1">
    <source>
        <dbReference type="Pfam" id="PF10090"/>
    </source>
</evidence>
<keyword evidence="3" id="KW-1185">Reference proteome</keyword>
<sequence length="198" mass="21043">MTTQSTIAALIGSRICHDLISPLGAIGNGVELLGMAGSVDGPEMALISESVASANARIRFFRIAFGAASPGAMVGLSEITSILRDMGAAGRVQYDWNSENSLSRSEVKLAFLLIQCFQSAMAFGGTVKVRQGPDGWRLACTADKMNIDPEKWEMLVSPVNKVDLSPSDVHFALVPDAALQANRALKTDLREGTIALSF</sequence>
<accession>A0A347UG62</accession>
<keyword evidence="2" id="KW-0808">Transferase</keyword>
<dbReference type="Proteomes" id="UP000261704">
    <property type="component" value="Chromosome"/>
</dbReference>
<dbReference type="InterPro" id="IPR018762">
    <property type="entry name" value="ChpT_C"/>
</dbReference>
<proteinExistence type="predicted"/>
<dbReference type="Pfam" id="PF10090">
    <property type="entry name" value="HPTransfase"/>
    <property type="match status" value="1"/>
</dbReference>
<name>A0A347UG62_9RHOB</name>
<dbReference type="RefSeq" id="WP_118942497.1">
    <property type="nucleotide sequence ID" value="NZ_CP032125.1"/>
</dbReference>
<dbReference type="KEGG" id="pamo:BAR1_07800"/>
<feature type="domain" description="Histidine phosphotransferase ChpT C-terminal" evidence="1">
    <location>
        <begin position="77"/>
        <end position="191"/>
    </location>
</feature>
<protein>
    <submittedName>
        <fullName evidence="2">Histidine phosphotransferase</fullName>
    </submittedName>
</protein>
<dbReference type="AlphaFoldDB" id="A0A347UG62"/>
<evidence type="ECO:0000313" key="3">
    <source>
        <dbReference type="Proteomes" id="UP000261704"/>
    </source>
</evidence>
<dbReference type="InterPro" id="IPR036890">
    <property type="entry name" value="HATPase_C_sf"/>
</dbReference>
<dbReference type="Gene3D" id="3.30.565.10">
    <property type="entry name" value="Histidine kinase-like ATPase, C-terminal domain"/>
    <property type="match status" value="1"/>
</dbReference>
<gene>
    <name evidence="2" type="ORF">BAR1_07800</name>
</gene>
<dbReference type="EMBL" id="CP032125">
    <property type="protein sequence ID" value="AXX97840.1"/>
    <property type="molecule type" value="Genomic_DNA"/>
</dbReference>